<dbReference type="Gene3D" id="3.30.420.10">
    <property type="entry name" value="Ribonuclease H-like superfamily/Ribonuclease H"/>
    <property type="match status" value="1"/>
</dbReference>
<name>B0C0N4_ACAM1</name>
<proteinExistence type="predicted"/>
<accession>B0C0N4</accession>
<dbReference type="KEGG" id="amr:AM1_3700"/>
<dbReference type="EMBL" id="CP000828">
    <property type="protein sequence ID" value="ABW28690.1"/>
    <property type="molecule type" value="Genomic_DNA"/>
</dbReference>
<dbReference type="SUPFAM" id="SSF53098">
    <property type="entry name" value="Ribonuclease H-like"/>
    <property type="match status" value="1"/>
</dbReference>
<dbReference type="KEGG" id="amr:AM1_3826"/>
<reference evidence="2 5" key="1">
    <citation type="journal article" date="2008" name="Proc. Natl. Acad. Sci. U.S.A.">
        <title>Niche adaptation and genome expansion in the chlorophyll d-producing cyanobacterium Acaryochloris marina.</title>
        <authorList>
            <person name="Swingley W.D."/>
            <person name="Chen M."/>
            <person name="Cheung P.C."/>
            <person name="Conrad A.L."/>
            <person name="Dejesa L.C."/>
            <person name="Hao J."/>
            <person name="Honchak B.M."/>
            <person name="Karbach L.E."/>
            <person name="Kurdoglu A."/>
            <person name="Lahiri S."/>
            <person name="Mastrian S.D."/>
            <person name="Miyashita H."/>
            <person name="Page L."/>
            <person name="Ramakrishna P."/>
            <person name="Satoh S."/>
            <person name="Sattley W.M."/>
            <person name="Shimada Y."/>
            <person name="Taylor H.L."/>
            <person name="Tomo T."/>
            <person name="Tsuchiya T."/>
            <person name="Wang Z.T."/>
            <person name="Raymond J."/>
            <person name="Mimuro M."/>
            <person name="Blankenship R.E."/>
            <person name="Touchman J.W."/>
        </authorList>
    </citation>
    <scope>NUCLEOTIDE SEQUENCE [LARGE SCALE GENOMIC DNA]</scope>
    <source>
        <strain evidence="5">MBIC 11017</strain>
        <strain evidence="2">MBIC11017</strain>
    </source>
</reference>
<dbReference type="AlphaFoldDB" id="B0C0N4"/>
<dbReference type="Pfam" id="PF13358">
    <property type="entry name" value="DDE_3"/>
    <property type="match status" value="1"/>
</dbReference>
<dbReference type="GO" id="GO:0003676">
    <property type="term" value="F:nucleic acid binding"/>
    <property type="evidence" value="ECO:0007669"/>
    <property type="project" value="InterPro"/>
</dbReference>
<dbReference type="HOGENOM" id="CLU_056788_10_1_3"/>
<sequence length="271" mass="31054">MGCALQKRVNCSISVVTPLTNGNTSRRKRVICIPSQSIILAIAIKSLTGTSFERLPTSIVIKPKLRWLNYGMERLVIEPSQEPSRKSDLLEKKTYGYRERDKHKRAAFIKRLSTVDPDDIVYADESGMDHRDEYDYAYGPKGERVYALKTGRRSGRVNMIAALRAKQLMAPFTIEGACNRTVFELWLERCLIPVLKPGQKLVIDNATFHKGGQIQELVEKAGCEVWYLPPYSPDLNKIERSWSWIKSRIRHQLEHFGSLREAMEHVLHLVS</sequence>
<evidence type="ECO:0000313" key="3">
    <source>
        <dbReference type="EMBL" id="ABW28690.1"/>
    </source>
</evidence>
<gene>
    <name evidence="2" type="ordered locus">AM1_0966</name>
    <name evidence="3" type="ordered locus">AM1_3700</name>
    <name evidence="4" type="ordered locus">AM1_3826</name>
</gene>
<dbReference type="InterPro" id="IPR047655">
    <property type="entry name" value="Transpos_IS630-like"/>
</dbReference>
<dbReference type="InterPro" id="IPR038717">
    <property type="entry name" value="Tc1-like_DDE_dom"/>
</dbReference>
<evidence type="ECO:0000313" key="5">
    <source>
        <dbReference type="Proteomes" id="UP000000268"/>
    </source>
</evidence>
<dbReference type="Proteomes" id="UP000000268">
    <property type="component" value="Chromosome"/>
</dbReference>
<organism evidence="2 5">
    <name type="scientific">Acaryochloris marina (strain MBIC 11017)</name>
    <dbReference type="NCBI Taxonomy" id="329726"/>
    <lineage>
        <taxon>Bacteria</taxon>
        <taxon>Bacillati</taxon>
        <taxon>Cyanobacteriota</taxon>
        <taxon>Cyanophyceae</taxon>
        <taxon>Acaryochloridales</taxon>
        <taxon>Acaryochloridaceae</taxon>
        <taxon>Acaryochloris</taxon>
    </lineage>
</organism>
<dbReference type="eggNOG" id="COG3335">
    <property type="taxonomic scope" value="Bacteria"/>
</dbReference>
<feature type="domain" description="Tc1-like transposase DDE" evidence="1">
    <location>
        <begin position="119"/>
        <end position="252"/>
    </location>
</feature>
<evidence type="ECO:0000313" key="2">
    <source>
        <dbReference type="EMBL" id="ABW26008.1"/>
    </source>
</evidence>
<evidence type="ECO:0000259" key="1">
    <source>
        <dbReference type="Pfam" id="PF13358"/>
    </source>
</evidence>
<dbReference type="PANTHER" id="PTHR46564">
    <property type="entry name" value="TRANSPOSASE"/>
    <property type="match status" value="1"/>
</dbReference>
<dbReference type="PANTHER" id="PTHR46564:SF1">
    <property type="entry name" value="TRANSPOSASE"/>
    <property type="match status" value="1"/>
</dbReference>
<dbReference type="InterPro" id="IPR036397">
    <property type="entry name" value="RNaseH_sf"/>
</dbReference>
<dbReference type="KEGG" id="amr:AM1_0966"/>
<dbReference type="EMBL" id="CP000828">
    <property type="protein sequence ID" value="ABW28813.1"/>
    <property type="molecule type" value="Genomic_DNA"/>
</dbReference>
<evidence type="ECO:0000313" key="4">
    <source>
        <dbReference type="EMBL" id="ABW28813.1"/>
    </source>
</evidence>
<dbReference type="EMBL" id="CP000828">
    <property type="protein sequence ID" value="ABW26008.1"/>
    <property type="molecule type" value="Genomic_DNA"/>
</dbReference>
<dbReference type="InterPro" id="IPR012337">
    <property type="entry name" value="RNaseH-like_sf"/>
</dbReference>
<keyword evidence="5" id="KW-1185">Reference proteome</keyword>
<dbReference type="NCBIfam" id="NF033545">
    <property type="entry name" value="transpos_IS630"/>
    <property type="match status" value="1"/>
</dbReference>
<protein>
    <submittedName>
        <fullName evidence="2">Transposase, putative</fullName>
    </submittedName>
</protein>